<feature type="chain" id="PRO_5019578551" description="Thioredoxin domain-containing protein" evidence="2">
    <location>
        <begin position="24"/>
        <end position="364"/>
    </location>
</feature>
<feature type="signal peptide" evidence="2">
    <location>
        <begin position="1"/>
        <end position="23"/>
    </location>
</feature>
<protein>
    <recommendedName>
        <fullName evidence="5">Thioredoxin domain-containing protein</fullName>
    </recommendedName>
</protein>
<sequence length="364" mass="39238">MKINNRASSSIFCAAVLLSVVGTGFDGAATVSALSPSGVPTARTRSTRATTERIRNSRSIHRKTNRNYKYKHKQKRSSDFALFMHSESRTTSGSHQGPNAGAQHDNRKHPPSNVPGVSPRTTTSTARSAALVDMEGASPSGSRRESGGIRIRSRVQTFLKKRKRGNKFVQEVTDIDAVKGLIVESGRTAAYTAVIFHAPYCKACKASMPLFENLAKKYTSPNGPPPKQRRRKQQHPANQCPSRQRPSDPVWAAASSSSGRGELFGEGSPALSGAPAPEGPLPPDVRFVSVPVTQENAAALEDGFGVTRFPLAHIYDPKEGLVDERPVLRKRFAGFEERLASVVGDRSGSHRPSPEGSFNATSPA</sequence>
<dbReference type="CDD" id="cd02961">
    <property type="entry name" value="PDI_a_family"/>
    <property type="match status" value="1"/>
</dbReference>
<keyword evidence="4" id="KW-1185">Reference proteome</keyword>
<evidence type="ECO:0008006" key="5">
    <source>
        <dbReference type="Google" id="ProtNLM"/>
    </source>
</evidence>
<feature type="region of interest" description="Disordered" evidence="1">
    <location>
        <begin position="216"/>
        <end position="286"/>
    </location>
</feature>
<evidence type="ECO:0000256" key="1">
    <source>
        <dbReference type="SAM" id="MobiDB-lite"/>
    </source>
</evidence>
<feature type="region of interest" description="Disordered" evidence="1">
    <location>
        <begin position="36"/>
        <end position="129"/>
    </location>
</feature>
<gene>
    <name evidence="3" type="ORF">PSNMU_V1.4_AUG-EV-PASAV3_0124860</name>
</gene>
<dbReference type="Proteomes" id="UP000291116">
    <property type="component" value="Unassembled WGS sequence"/>
</dbReference>
<evidence type="ECO:0000313" key="4">
    <source>
        <dbReference type="Proteomes" id="UP000291116"/>
    </source>
</evidence>
<feature type="region of interest" description="Disordered" evidence="1">
    <location>
        <begin position="342"/>
        <end position="364"/>
    </location>
</feature>
<feature type="compositionally biased region" description="Low complexity" evidence="1">
    <location>
        <begin position="120"/>
        <end position="129"/>
    </location>
</feature>
<feature type="compositionally biased region" description="Polar residues" evidence="1">
    <location>
        <begin position="235"/>
        <end position="244"/>
    </location>
</feature>
<dbReference type="AlphaFoldDB" id="A0A448ZTK2"/>
<dbReference type="OrthoDB" id="10590033at2759"/>
<evidence type="ECO:0000313" key="3">
    <source>
        <dbReference type="EMBL" id="VEU45314.1"/>
    </source>
</evidence>
<reference evidence="3 4" key="1">
    <citation type="submission" date="2019-01" db="EMBL/GenBank/DDBJ databases">
        <authorList>
            <person name="Ferrante I. M."/>
        </authorList>
    </citation>
    <scope>NUCLEOTIDE SEQUENCE [LARGE SCALE GENOMIC DNA]</scope>
    <source>
        <strain evidence="3 4">B856</strain>
    </source>
</reference>
<evidence type="ECO:0000256" key="2">
    <source>
        <dbReference type="SAM" id="SignalP"/>
    </source>
</evidence>
<name>A0A448ZTK2_9STRA</name>
<accession>A0A448ZTK2</accession>
<organism evidence="3 4">
    <name type="scientific">Pseudo-nitzschia multistriata</name>
    <dbReference type="NCBI Taxonomy" id="183589"/>
    <lineage>
        <taxon>Eukaryota</taxon>
        <taxon>Sar</taxon>
        <taxon>Stramenopiles</taxon>
        <taxon>Ochrophyta</taxon>
        <taxon>Bacillariophyta</taxon>
        <taxon>Bacillariophyceae</taxon>
        <taxon>Bacillariophycidae</taxon>
        <taxon>Bacillariales</taxon>
        <taxon>Bacillariaceae</taxon>
        <taxon>Pseudo-nitzschia</taxon>
    </lineage>
</organism>
<feature type="compositionally biased region" description="Basic residues" evidence="1">
    <location>
        <begin position="56"/>
        <end position="75"/>
    </location>
</feature>
<dbReference type="Gene3D" id="3.40.30.10">
    <property type="entry name" value="Glutaredoxin"/>
    <property type="match status" value="1"/>
</dbReference>
<dbReference type="SUPFAM" id="SSF52833">
    <property type="entry name" value="Thioredoxin-like"/>
    <property type="match status" value="1"/>
</dbReference>
<keyword evidence="2" id="KW-0732">Signal</keyword>
<proteinExistence type="predicted"/>
<dbReference type="EMBL" id="CAACVS010000699">
    <property type="protein sequence ID" value="VEU45314.1"/>
    <property type="molecule type" value="Genomic_DNA"/>
</dbReference>
<dbReference type="InterPro" id="IPR036249">
    <property type="entry name" value="Thioredoxin-like_sf"/>
</dbReference>